<gene>
    <name evidence="1" type="ORF">TBRA_LOCUS10603</name>
</gene>
<organism evidence="1 2">
    <name type="scientific">Trichogramma brassicae</name>
    <dbReference type="NCBI Taxonomy" id="86971"/>
    <lineage>
        <taxon>Eukaryota</taxon>
        <taxon>Metazoa</taxon>
        <taxon>Ecdysozoa</taxon>
        <taxon>Arthropoda</taxon>
        <taxon>Hexapoda</taxon>
        <taxon>Insecta</taxon>
        <taxon>Pterygota</taxon>
        <taxon>Neoptera</taxon>
        <taxon>Endopterygota</taxon>
        <taxon>Hymenoptera</taxon>
        <taxon>Apocrita</taxon>
        <taxon>Proctotrupomorpha</taxon>
        <taxon>Chalcidoidea</taxon>
        <taxon>Trichogrammatidae</taxon>
        <taxon>Trichogramma</taxon>
    </lineage>
</organism>
<dbReference type="AlphaFoldDB" id="A0A6H5IMW9"/>
<sequence length="659" mass="75531">MFRATEGYYDDDDDMIRSARGEEIVEGYLVWNPKCHIASKKPLDPSIIKFVKREKFVKCSTTPALTSVKRSSNGSVFLVIDPKVAKNHKNLSCCWAPIIRPCDTYKYAFDKDCDSKFSLGACEDFTDTLIVPGYVDSLSVTCRNSKLKKSPEVKVKGKVKVPKRSSNGVVYENVHAVLSLDRVQDRLNETYHRYPRLGFNDGSTATNNNNKRPLSVLMLGIDSVSRLNFHRTMLLTKEFFDERGWLELRGYNKMGDNTFPNLMAFLTGQNQTMAYTRCKPKTSFGLDNCSMIWYNFRDAGYVTAYGEDHASISTFNYLKLGFVQPPTDYYMRPYILASEKRLKTVNRFNSRYCSGPELAVDRIFDFGVEFAKTFSSTSPTTPYFGFFWTNSISHEYMNGPSAYDAHFLDKLLDMESAGVMNDTMIVALSDHGMRFGDIRGTFVGWYEERLPFIYLWLPEWFRLGNPEEYAALRQNQNRLTSPYDLYETFRDILVRAGGQAGPSSGCPKCTTLFRPVPHVRSCADAGIAPHWCTCTSFKPADPKDKVVIEGAHQFVEHIDDLVKKYKTKKGKRKCAKMRLKRIIRVSEIVDLERDESDKDYLKLFYLLEVMPGGGQFETTIKYYEPGNWTILDEQVSRINLYGHSARCLDEGYKQYCHCI</sequence>
<dbReference type="EMBL" id="CADCXV010000928">
    <property type="protein sequence ID" value="CAB0038836.1"/>
    <property type="molecule type" value="Genomic_DNA"/>
</dbReference>
<dbReference type="Pfam" id="PF02995">
    <property type="entry name" value="DUF229"/>
    <property type="match status" value="1"/>
</dbReference>
<dbReference type="Gene3D" id="3.40.720.10">
    <property type="entry name" value="Alkaline Phosphatase, subunit A"/>
    <property type="match status" value="1"/>
</dbReference>
<evidence type="ECO:0000313" key="1">
    <source>
        <dbReference type="EMBL" id="CAB0038836.1"/>
    </source>
</evidence>
<accession>A0A6H5IMW9</accession>
<dbReference type="GO" id="GO:0005615">
    <property type="term" value="C:extracellular space"/>
    <property type="evidence" value="ECO:0007669"/>
    <property type="project" value="TreeGrafter"/>
</dbReference>
<protein>
    <submittedName>
        <fullName evidence="1">Uncharacterized protein</fullName>
    </submittedName>
</protein>
<reference evidence="1 2" key="1">
    <citation type="submission" date="2020-02" db="EMBL/GenBank/DDBJ databases">
        <authorList>
            <person name="Ferguson B K."/>
        </authorList>
    </citation>
    <scope>NUCLEOTIDE SEQUENCE [LARGE SCALE GENOMIC DNA]</scope>
</reference>
<dbReference type="PANTHER" id="PTHR10974">
    <property type="entry name" value="FI08016P-RELATED"/>
    <property type="match status" value="1"/>
</dbReference>
<name>A0A6H5IMW9_9HYME</name>
<dbReference type="InterPro" id="IPR004245">
    <property type="entry name" value="DUF229"/>
</dbReference>
<dbReference type="FunFam" id="3.40.720.10:FF:000017">
    <property type="entry name" value="Predicted protein"/>
    <property type="match status" value="1"/>
</dbReference>
<keyword evidence="2" id="KW-1185">Reference proteome</keyword>
<dbReference type="OrthoDB" id="413313at2759"/>
<dbReference type="Proteomes" id="UP000479190">
    <property type="component" value="Unassembled WGS sequence"/>
</dbReference>
<proteinExistence type="predicted"/>
<dbReference type="CDD" id="cd16021">
    <property type="entry name" value="ALP_like"/>
    <property type="match status" value="1"/>
</dbReference>
<dbReference type="PANTHER" id="PTHR10974:SF9">
    <property type="entry name" value="DUF229 DOMAIN CONTAINING PROTEIN-RELATED"/>
    <property type="match status" value="1"/>
</dbReference>
<dbReference type="InterPro" id="IPR017850">
    <property type="entry name" value="Alkaline_phosphatase_core_sf"/>
</dbReference>
<evidence type="ECO:0000313" key="2">
    <source>
        <dbReference type="Proteomes" id="UP000479190"/>
    </source>
</evidence>
<dbReference type="SUPFAM" id="SSF53649">
    <property type="entry name" value="Alkaline phosphatase-like"/>
    <property type="match status" value="1"/>
</dbReference>